<dbReference type="Proteomes" id="UP000277204">
    <property type="component" value="Unassembled WGS sequence"/>
</dbReference>
<evidence type="ECO:0000313" key="2">
    <source>
        <dbReference type="Proteomes" id="UP000277204"/>
    </source>
</evidence>
<dbReference type="AlphaFoldDB" id="A0A183LEV6"/>
<dbReference type="EMBL" id="UZAI01000585">
    <property type="protein sequence ID" value="VDO54598.1"/>
    <property type="molecule type" value="Genomic_DNA"/>
</dbReference>
<evidence type="ECO:0000313" key="1">
    <source>
        <dbReference type="EMBL" id="VDO54598.1"/>
    </source>
</evidence>
<reference evidence="1 2" key="1">
    <citation type="submission" date="2018-11" db="EMBL/GenBank/DDBJ databases">
        <authorList>
            <consortium name="Pathogen Informatics"/>
        </authorList>
    </citation>
    <scope>NUCLEOTIDE SEQUENCE [LARGE SCALE GENOMIC DNA]</scope>
    <source>
        <strain evidence="1 2">Zambia</strain>
    </source>
</reference>
<organism evidence="1 2">
    <name type="scientific">Schistosoma margrebowiei</name>
    <dbReference type="NCBI Taxonomy" id="48269"/>
    <lineage>
        <taxon>Eukaryota</taxon>
        <taxon>Metazoa</taxon>
        <taxon>Spiralia</taxon>
        <taxon>Lophotrochozoa</taxon>
        <taxon>Platyhelminthes</taxon>
        <taxon>Trematoda</taxon>
        <taxon>Digenea</taxon>
        <taxon>Strigeidida</taxon>
        <taxon>Schistosomatoidea</taxon>
        <taxon>Schistosomatidae</taxon>
        <taxon>Schistosoma</taxon>
    </lineage>
</organism>
<gene>
    <name evidence="1" type="ORF">SMRZ_LOCUS2331</name>
</gene>
<sequence>MVINWISVLASLYNSLRSCDELHEDGHKFGQCLSCGNFHSFNSCKFRNSECFKCSDIGHIQSVCNTNVHLIATSIKSCNCDSTKSSIYNDDLYLSTISEDNVESYGSSELNQVQNSCKTTVSYQSFCQISHVIVPNMVFPDDSHISDVISYKSEENMLSEHNYDRNPDVVLMDADFSNDPLLCNDILNKFQETISK</sequence>
<proteinExistence type="predicted"/>
<protein>
    <submittedName>
        <fullName evidence="1">Uncharacterized protein</fullName>
    </submittedName>
</protein>
<accession>A0A183LEV6</accession>
<name>A0A183LEV6_9TREM</name>
<keyword evidence="2" id="KW-1185">Reference proteome</keyword>